<reference evidence="2 3" key="1">
    <citation type="submission" date="2023-05" db="EMBL/GenBank/DDBJ databases">
        <title>A 100% complete, gapless, phased diploid assembly of the Scenedesmus obliquus UTEX 3031 genome.</title>
        <authorList>
            <person name="Biondi T.C."/>
            <person name="Hanschen E.R."/>
            <person name="Kwon T."/>
            <person name="Eng W."/>
            <person name="Kruse C.P.S."/>
            <person name="Koehler S.I."/>
            <person name="Kunde Y."/>
            <person name="Gleasner C.D."/>
            <person name="You Mak K.T."/>
            <person name="Polle J."/>
            <person name="Hovde B.T."/>
            <person name="Starkenburg S.R."/>
        </authorList>
    </citation>
    <scope>NUCLEOTIDE SEQUENCE [LARGE SCALE GENOMIC DNA]</scope>
    <source>
        <strain evidence="2 3">DOE0152z</strain>
    </source>
</reference>
<feature type="chain" id="PRO_5046408828" description="FAST kinase leucine-rich domain-containing protein" evidence="1">
    <location>
        <begin position="20"/>
        <end position="399"/>
    </location>
</feature>
<keyword evidence="1" id="KW-0732">Signal</keyword>
<feature type="signal peptide" evidence="1">
    <location>
        <begin position="1"/>
        <end position="19"/>
    </location>
</feature>
<evidence type="ECO:0000313" key="2">
    <source>
        <dbReference type="EMBL" id="WIA17210.1"/>
    </source>
</evidence>
<sequence>MGCMRLWAVAAASAAGADALAPARFLPAAQPCELVMVLWACSKLGLQPSRAVQSQLWAAAAGVACLTGSEAAAVLHAVARLRLRPPPAWMAALLAGSQRQLGSLSFQQLAVMVWACGALRCRPPVAWMHAALGQLAAQLQGSQPLPPASLSMTVWGLSQLGFQPSQPAAHALLAAVEALAQDLRPHNLSKMLLGCSRLRWAVPAALLASLEAQLQQASPADVTLALRAAATQQQAGQHTRQHQRPWLLQQHVPGAAGWAAGNSNPAALLAVQCSTIAVAPGLPVVALRSFGWQQHCQQGMARATVQNNTKHTQYAPGIDGGARAAPGSCGVRGVGPNNQLVQLLLQRAEDLLWGMTATELCQCLWAAVRLQATPSVQWGQAINHTLSAQMHQLGPGNLA</sequence>
<evidence type="ECO:0008006" key="4">
    <source>
        <dbReference type="Google" id="ProtNLM"/>
    </source>
</evidence>
<organism evidence="2 3">
    <name type="scientific">Tetradesmus obliquus</name>
    <name type="common">Green alga</name>
    <name type="synonym">Acutodesmus obliquus</name>
    <dbReference type="NCBI Taxonomy" id="3088"/>
    <lineage>
        <taxon>Eukaryota</taxon>
        <taxon>Viridiplantae</taxon>
        <taxon>Chlorophyta</taxon>
        <taxon>core chlorophytes</taxon>
        <taxon>Chlorophyceae</taxon>
        <taxon>CS clade</taxon>
        <taxon>Sphaeropleales</taxon>
        <taxon>Scenedesmaceae</taxon>
        <taxon>Tetradesmus</taxon>
    </lineage>
</organism>
<accession>A0ABY8U7L9</accession>
<dbReference type="Proteomes" id="UP001244341">
    <property type="component" value="Chromosome 8b"/>
</dbReference>
<dbReference type="InterPro" id="IPR050870">
    <property type="entry name" value="FAST_kinase"/>
</dbReference>
<dbReference type="EMBL" id="CP126215">
    <property type="protein sequence ID" value="WIA17210.1"/>
    <property type="molecule type" value="Genomic_DNA"/>
</dbReference>
<dbReference type="PANTHER" id="PTHR21228:SF40">
    <property type="entry name" value="LD45607P"/>
    <property type="match status" value="1"/>
</dbReference>
<evidence type="ECO:0000256" key="1">
    <source>
        <dbReference type="SAM" id="SignalP"/>
    </source>
</evidence>
<evidence type="ECO:0000313" key="3">
    <source>
        <dbReference type="Proteomes" id="UP001244341"/>
    </source>
</evidence>
<protein>
    <recommendedName>
        <fullName evidence="4">FAST kinase leucine-rich domain-containing protein</fullName>
    </recommendedName>
</protein>
<gene>
    <name evidence="2" type="ORF">OEZ85_014090</name>
</gene>
<proteinExistence type="predicted"/>
<keyword evidence="3" id="KW-1185">Reference proteome</keyword>
<name>A0ABY8U7L9_TETOB</name>
<dbReference type="PANTHER" id="PTHR21228">
    <property type="entry name" value="FAST LEU-RICH DOMAIN-CONTAINING"/>
    <property type="match status" value="1"/>
</dbReference>